<gene>
    <name evidence="2" type="ordered locus">Tery_4913</name>
</gene>
<dbReference type="InterPro" id="IPR011009">
    <property type="entry name" value="Kinase-like_dom_sf"/>
</dbReference>
<proteinExistence type="predicted"/>
<dbReference type="Gene3D" id="1.10.510.10">
    <property type="entry name" value="Transferase(Phosphotransferase) domain 1"/>
    <property type="match status" value="1"/>
</dbReference>
<dbReference type="SUPFAM" id="SSF56112">
    <property type="entry name" value="Protein kinase-like (PK-like)"/>
    <property type="match status" value="1"/>
</dbReference>
<sequence length="101" mass="11137">MRRKSDSKIILIDFGAVKEIEVLTINQQSLTTITVTLGTPGYMPSEQINGRPKLSSDIYAVGIVGIKALTGKELKNLPRDKNTGNIIWRNEVKVSNRVVGK</sequence>
<dbReference type="eggNOG" id="COG0515">
    <property type="taxonomic scope" value="Bacteria"/>
</dbReference>
<keyword evidence="2" id="KW-0723">Serine/threonine-protein kinase</keyword>
<protein>
    <submittedName>
        <fullName evidence="2">Serine/threonine protein kinase</fullName>
    </submittedName>
</protein>
<organism evidence="2">
    <name type="scientific">Trichodesmium erythraeum (strain IMS101)</name>
    <dbReference type="NCBI Taxonomy" id="203124"/>
    <lineage>
        <taxon>Bacteria</taxon>
        <taxon>Bacillati</taxon>
        <taxon>Cyanobacteriota</taxon>
        <taxon>Cyanophyceae</taxon>
        <taxon>Oscillatoriophycideae</taxon>
        <taxon>Oscillatoriales</taxon>
        <taxon>Microcoleaceae</taxon>
        <taxon>Trichodesmium</taxon>
    </lineage>
</organism>
<reference evidence="2" key="1">
    <citation type="submission" date="2006-06" db="EMBL/GenBank/DDBJ databases">
        <title>Complete sequence of Trichodesmium erythraeum IMS101.</title>
        <authorList>
            <consortium name="US DOE Joint Genome Institute"/>
            <person name="Copeland A."/>
            <person name="Lucas S."/>
            <person name="Lapidus A."/>
            <person name="Barry K."/>
            <person name="Detter J.C."/>
            <person name="Glavina del Rio T."/>
            <person name="Hammon N."/>
            <person name="Israni S."/>
            <person name="Dalin E."/>
            <person name="Tice H."/>
            <person name="Pitluck S."/>
            <person name="Kiss H."/>
            <person name="Munk A.C."/>
            <person name="Brettin T."/>
            <person name="Bruce D."/>
            <person name="Han C."/>
            <person name="Tapia R."/>
            <person name="Gilna P."/>
            <person name="Schmutz J."/>
            <person name="Larimer F."/>
            <person name="Land M."/>
            <person name="Hauser L."/>
            <person name="Kyrpides N."/>
            <person name="Kim E."/>
            <person name="Richardson P."/>
        </authorList>
    </citation>
    <scope>NUCLEOTIDE SEQUENCE [LARGE SCALE GENOMIC DNA]</scope>
    <source>
        <strain evidence="2">IMS101</strain>
    </source>
</reference>
<dbReference type="GO" id="GO:0005524">
    <property type="term" value="F:ATP binding"/>
    <property type="evidence" value="ECO:0007669"/>
    <property type="project" value="InterPro"/>
</dbReference>
<evidence type="ECO:0000259" key="1">
    <source>
        <dbReference type="PROSITE" id="PS50011"/>
    </source>
</evidence>
<keyword evidence="2" id="KW-0418">Kinase</keyword>
<accession>Q10V88</accession>
<keyword evidence="2" id="KW-0808">Transferase</keyword>
<dbReference type="PROSITE" id="PS50011">
    <property type="entry name" value="PROTEIN_KINASE_DOM"/>
    <property type="match status" value="1"/>
</dbReference>
<dbReference type="KEGG" id="ter:Tery_4913"/>
<feature type="domain" description="Protein kinase" evidence="1">
    <location>
        <begin position="1"/>
        <end position="101"/>
    </location>
</feature>
<dbReference type="EMBL" id="CP000393">
    <property type="protein sequence ID" value="ABG53836.1"/>
    <property type="molecule type" value="Genomic_DNA"/>
</dbReference>
<dbReference type="AlphaFoldDB" id="Q10V88"/>
<dbReference type="STRING" id="203124.Tery_4913"/>
<dbReference type="InterPro" id="IPR000719">
    <property type="entry name" value="Prot_kinase_dom"/>
</dbReference>
<dbReference type="GO" id="GO:0004674">
    <property type="term" value="F:protein serine/threonine kinase activity"/>
    <property type="evidence" value="ECO:0007669"/>
    <property type="project" value="UniProtKB-KW"/>
</dbReference>
<evidence type="ECO:0000313" key="2">
    <source>
        <dbReference type="EMBL" id="ABG53836.1"/>
    </source>
</evidence>
<dbReference type="HOGENOM" id="CLU_2290453_0_0_3"/>
<name>Q10V88_TRIEI</name>